<accession>A0ABQ1JSF0</accession>
<reference evidence="3" key="1">
    <citation type="journal article" date="2019" name="Int. J. Syst. Evol. Microbiol.">
        <title>The Global Catalogue of Microorganisms (GCM) 10K type strain sequencing project: providing services to taxonomists for standard genome sequencing and annotation.</title>
        <authorList>
            <consortium name="The Broad Institute Genomics Platform"/>
            <consortium name="The Broad Institute Genome Sequencing Center for Infectious Disease"/>
            <person name="Wu L."/>
            <person name="Ma J."/>
        </authorList>
    </citation>
    <scope>NUCLEOTIDE SEQUENCE [LARGE SCALE GENOMIC DNA]</scope>
    <source>
        <strain evidence="3">CGMCC 1.15461</strain>
    </source>
</reference>
<sequence length="129" mass="15077">MKKKAARKLESFLHFLTATLLLIKGIDEIVRKLYFPGSIIIGLALTVLVINFFWRFLKITPKQARTVCWYIETPALIVTSYMLHLEKKEFMPHIFLLAAVIYPVMGFVSSKKFKKMRKAAKKKRKMQNL</sequence>
<keyword evidence="1" id="KW-1133">Transmembrane helix</keyword>
<feature type="transmembrane region" description="Helical" evidence="1">
    <location>
        <begin position="35"/>
        <end position="54"/>
    </location>
</feature>
<keyword evidence="1" id="KW-0812">Transmembrane</keyword>
<organism evidence="2 3">
    <name type="scientific">Flavobacterium suaedae</name>
    <dbReference type="NCBI Taxonomy" id="1767027"/>
    <lineage>
        <taxon>Bacteria</taxon>
        <taxon>Pseudomonadati</taxon>
        <taxon>Bacteroidota</taxon>
        <taxon>Flavobacteriia</taxon>
        <taxon>Flavobacteriales</taxon>
        <taxon>Flavobacteriaceae</taxon>
        <taxon>Flavobacterium</taxon>
    </lineage>
</organism>
<dbReference type="Proteomes" id="UP000615760">
    <property type="component" value="Unassembled WGS sequence"/>
</dbReference>
<dbReference type="RefSeq" id="WP_188620587.1">
    <property type="nucleotide sequence ID" value="NZ_BMJE01000003.1"/>
</dbReference>
<evidence type="ECO:0000313" key="3">
    <source>
        <dbReference type="Proteomes" id="UP000615760"/>
    </source>
</evidence>
<dbReference type="EMBL" id="BMJE01000003">
    <property type="protein sequence ID" value="GGB75640.1"/>
    <property type="molecule type" value="Genomic_DNA"/>
</dbReference>
<keyword evidence="1" id="KW-0472">Membrane</keyword>
<keyword evidence="3" id="KW-1185">Reference proteome</keyword>
<feature type="transmembrane region" description="Helical" evidence="1">
    <location>
        <begin position="90"/>
        <end position="108"/>
    </location>
</feature>
<evidence type="ECO:0000256" key="1">
    <source>
        <dbReference type="SAM" id="Phobius"/>
    </source>
</evidence>
<name>A0ABQ1JSF0_9FLAO</name>
<proteinExistence type="predicted"/>
<protein>
    <submittedName>
        <fullName evidence="2">Uncharacterized protein</fullName>
    </submittedName>
</protein>
<comment type="caution">
    <text evidence="2">The sequence shown here is derived from an EMBL/GenBank/DDBJ whole genome shotgun (WGS) entry which is preliminary data.</text>
</comment>
<evidence type="ECO:0000313" key="2">
    <source>
        <dbReference type="EMBL" id="GGB75640.1"/>
    </source>
</evidence>
<gene>
    <name evidence="2" type="ORF">GCM10007424_14470</name>
</gene>